<feature type="region of interest" description="Disordered" evidence="11">
    <location>
        <begin position="465"/>
        <end position="496"/>
    </location>
</feature>
<feature type="region of interest" description="Disordered" evidence="11">
    <location>
        <begin position="351"/>
        <end position="378"/>
    </location>
</feature>
<accession>A0AAN6RIS5</accession>
<comment type="subunit">
    <text evidence="3">Component of the Mediator complex.</text>
</comment>
<organism evidence="13 14">
    <name type="scientific">Pseudopithomyces chartarum</name>
    <dbReference type="NCBI Taxonomy" id="1892770"/>
    <lineage>
        <taxon>Eukaryota</taxon>
        <taxon>Fungi</taxon>
        <taxon>Dikarya</taxon>
        <taxon>Ascomycota</taxon>
        <taxon>Pezizomycotina</taxon>
        <taxon>Dothideomycetes</taxon>
        <taxon>Pleosporomycetidae</taxon>
        <taxon>Pleosporales</taxon>
        <taxon>Massarineae</taxon>
        <taxon>Didymosphaeriaceae</taxon>
        <taxon>Pseudopithomyces</taxon>
    </lineage>
</organism>
<dbReference type="InterPro" id="IPR037212">
    <property type="entry name" value="Med7/Med21-like"/>
</dbReference>
<keyword evidence="6" id="KW-0010">Activator</keyword>
<dbReference type="Pfam" id="PF09994">
    <property type="entry name" value="T6SS_Tle1-like_cat"/>
    <property type="match status" value="1"/>
</dbReference>
<comment type="function">
    <text evidence="9">Component of the Mediator complex, a coactivator involved in the regulated transcription of nearly all RNA polymerase II-dependent genes. Mediator functions as a bridge to convey information from gene-specific regulatory proteins to the basal RNA polymerase II transcription machinery. Mediator is recruited to promoters by direct interactions with regulatory proteins and serves as a scaffold for the assembly of a functional preinitiation complex with RNA polymerase II and the general transcription factors.</text>
</comment>
<dbReference type="InterPro" id="IPR009244">
    <property type="entry name" value="Mediatior_Med7"/>
</dbReference>
<evidence type="ECO:0000313" key="13">
    <source>
        <dbReference type="EMBL" id="KAK3214820.1"/>
    </source>
</evidence>
<evidence type="ECO:0000256" key="4">
    <source>
        <dbReference type="ARBA" id="ARBA00020631"/>
    </source>
</evidence>
<feature type="compositionally biased region" description="Polar residues" evidence="11">
    <location>
        <begin position="357"/>
        <end position="378"/>
    </location>
</feature>
<dbReference type="SUPFAM" id="SSF140718">
    <property type="entry name" value="Mediator hinge subcomplex-like"/>
    <property type="match status" value="1"/>
</dbReference>
<keyword evidence="5" id="KW-0805">Transcription regulation</keyword>
<keyword evidence="7" id="KW-0804">Transcription</keyword>
<evidence type="ECO:0000259" key="12">
    <source>
        <dbReference type="Pfam" id="PF09994"/>
    </source>
</evidence>
<comment type="similarity">
    <text evidence="2">Belongs to the Mediator complex subunit 7 family.</text>
</comment>
<dbReference type="AlphaFoldDB" id="A0AAN6RIS5"/>
<evidence type="ECO:0000256" key="7">
    <source>
        <dbReference type="ARBA" id="ARBA00023163"/>
    </source>
</evidence>
<evidence type="ECO:0000256" key="9">
    <source>
        <dbReference type="ARBA" id="ARBA00025687"/>
    </source>
</evidence>
<dbReference type="InterPro" id="IPR044888">
    <property type="entry name" value="Mediatior_Med7_sf"/>
</dbReference>
<keyword evidence="8" id="KW-0539">Nucleus</keyword>
<sequence>MPSKRLVVFCDGTWVGRETALPNAPASTIRQLANQVGIVHFPEPSPRSASIVNPIVAYNPNVTAGYQEGIGLNRSFSEYLWDGATAASIDKECISLYKFIVQHYTEDHEIFLYGYSRGAFTVRCVGGMINNCGIMRGDATQSEEELDELCREVYRTYRSPLAIDHPKSERCQRFRSNAANVWQTKQPIRFMGLIDTVGALGIPRFNAGIGLDYAEFEFHDQKVSSAVQFVYQALSLHERYWALQPCFVIPGDGESKAKVRQMWFPGVHRDLGRQTFRYLRKRPWNAVERLLGAIPSALTKEEWPNEVCADAVARWLLQGTKEVGSLDDANLVFPSIDEEIRKLSLRISSPDPRTLGSGDTSSAFAATDAPASNSPSSESLTDVFKRLASMPFALLECMFPRSGKNIWDGTVIGVMLGILMATKDRRIPRATDEEGVYPYLDEETVIDYWGGETKFTVGERAALQREEGRLAPTTRPPCSKPQRALLPPSSKPTTLNCASSWPTMAQPQEEDDVLTSYFPNPPPFYKHFTPKNLDALSHFKDQHNLSENATLTPTQLLDLPTELRYLVPPAPPVPSTEYTVFGKKTKLDRLDDYPEVMSQIRSRLQHHPAAPSEPILDWSYEQLYPSSSTLSFAARQQYLFRFLRSMVLSYIEVLGIVAQDPTSEAKEEKLGDLLTLVLNMHALINEYRPHQARETLIREMERQVERKRGRWRA</sequence>
<evidence type="ECO:0000256" key="3">
    <source>
        <dbReference type="ARBA" id="ARBA00011837"/>
    </source>
</evidence>
<feature type="domain" description="T6SS Phospholipase effector Tle1-like catalytic" evidence="12">
    <location>
        <begin position="4"/>
        <end position="272"/>
    </location>
</feature>
<proteinExistence type="inferred from homology"/>
<dbReference type="GO" id="GO:0003712">
    <property type="term" value="F:transcription coregulator activity"/>
    <property type="evidence" value="ECO:0007669"/>
    <property type="project" value="InterPro"/>
</dbReference>
<evidence type="ECO:0000313" key="14">
    <source>
        <dbReference type="Proteomes" id="UP001280581"/>
    </source>
</evidence>
<protein>
    <recommendedName>
        <fullName evidence="4">Mediator of RNA polymerase II transcription subunit 7</fullName>
    </recommendedName>
    <alternativeName>
        <fullName evidence="10">Mediator complex subunit 7</fullName>
    </alternativeName>
</protein>
<evidence type="ECO:0000256" key="5">
    <source>
        <dbReference type="ARBA" id="ARBA00023015"/>
    </source>
</evidence>
<evidence type="ECO:0000256" key="2">
    <source>
        <dbReference type="ARBA" id="ARBA00009994"/>
    </source>
</evidence>
<dbReference type="Pfam" id="PF05983">
    <property type="entry name" value="Med7"/>
    <property type="match status" value="1"/>
</dbReference>
<dbReference type="Proteomes" id="UP001280581">
    <property type="component" value="Unassembled WGS sequence"/>
</dbReference>
<dbReference type="PANTHER" id="PTHR33840">
    <property type="match status" value="1"/>
</dbReference>
<evidence type="ECO:0000256" key="11">
    <source>
        <dbReference type="SAM" id="MobiDB-lite"/>
    </source>
</evidence>
<comment type="caution">
    <text evidence="13">The sequence shown here is derived from an EMBL/GenBank/DDBJ whole genome shotgun (WGS) entry which is preliminary data.</text>
</comment>
<dbReference type="GO" id="GO:0006357">
    <property type="term" value="P:regulation of transcription by RNA polymerase II"/>
    <property type="evidence" value="ECO:0007669"/>
    <property type="project" value="InterPro"/>
</dbReference>
<name>A0AAN6RIS5_9PLEO</name>
<comment type="subcellular location">
    <subcellularLocation>
        <location evidence="1">Nucleus</location>
    </subcellularLocation>
</comment>
<dbReference type="Gene3D" id="6.10.140.1520">
    <property type="match status" value="1"/>
</dbReference>
<dbReference type="EMBL" id="WVTA01000003">
    <property type="protein sequence ID" value="KAK3214820.1"/>
    <property type="molecule type" value="Genomic_DNA"/>
</dbReference>
<dbReference type="InterPro" id="IPR018712">
    <property type="entry name" value="Tle1-like_cat"/>
</dbReference>
<keyword evidence="14" id="KW-1185">Reference proteome</keyword>
<dbReference type="GO" id="GO:0016592">
    <property type="term" value="C:mediator complex"/>
    <property type="evidence" value="ECO:0007669"/>
    <property type="project" value="InterPro"/>
</dbReference>
<dbReference type="PANTHER" id="PTHR33840:SF16">
    <property type="entry name" value="DUF2235 DOMAIN-CONTAINING PROTEIN"/>
    <property type="match status" value="1"/>
</dbReference>
<evidence type="ECO:0000256" key="10">
    <source>
        <dbReference type="ARBA" id="ARBA00031258"/>
    </source>
</evidence>
<reference evidence="13 14" key="1">
    <citation type="submission" date="2021-02" db="EMBL/GenBank/DDBJ databases">
        <title>Genome assembly of Pseudopithomyces chartarum.</title>
        <authorList>
            <person name="Jauregui R."/>
            <person name="Singh J."/>
            <person name="Voisey C."/>
        </authorList>
    </citation>
    <scope>NUCLEOTIDE SEQUENCE [LARGE SCALE GENOMIC DNA]</scope>
    <source>
        <strain evidence="13 14">AGR01</strain>
    </source>
</reference>
<evidence type="ECO:0000256" key="8">
    <source>
        <dbReference type="ARBA" id="ARBA00023242"/>
    </source>
</evidence>
<gene>
    <name evidence="13" type="ORF">GRF29_19g1352377</name>
</gene>
<dbReference type="Gene3D" id="6.10.140.200">
    <property type="match status" value="1"/>
</dbReference>
<evidence type="ECO:0000256" key="1">
    <source>
        <dbReference type="ARBA" id="ARBA00004123"/>
    </source>
</evidence>
<evidence type="ECO:0000256" key="6">
    <source>
        <dbReference type="ARBA" id="ARBA00023159"/>
    </source>
</evidence>